<sequence length="54" mass="5593">MHPRTVSTSAKGASENKVVDMEGGGLYGCLSSKIFTVFSLQGATPDDPNTFTAA</sequence>
<comment type="caution">
    <text evidence="1">The sequence shown here is derived from an EMBL/GenBank/DDBJ whole genome shotgun (WGS) entry which is preliminary data.</text>
</comment>
<protein>
    <submittedName>
        <fullName evidence="1">Uncharacterized protein</fullName>
    </submittedName>
</protein>
<keyword evidence="2" id="KW-1185">Reference proteome</keyword>
<feature type="non-terminal residue" evidence="1">
    <location>
        <position position="54"/>
    </location>
</feature>
<evidence type="ECO:0000313" key="1">
    <source>
        <dbReference type="EMBL" id="MCI96271.1"/>
    </source>
</evidence>
<name>A0A392WAV8_9FABA</name>
<reference evidence="1 2" key="1">
    <citation type="journal article" date="2018" name="Front. Plant Sci.">
        <title>Red Clover (Trifolium pratense) and Zigzag Clover (T. medium) - A Picture of Genomic Similarities and Differences.</title>
        <authorList>
            <person name="Dluhosova J."/>
            <person name="Istvanek J."/>
            <person name="Nedelnik J."/>
            <person name="Repkova J."/>
        </authorList>
    </citation>
    <scope>NUCLEOTIDE SEQUENCE [LARGE SCALE GENOMIC DNA]</scope>
    <source>
        <strain evidence="2">cv. 10/8</strain>
        <tissue evidence="1">Leaf</tissue>
    </source>
</reference>
<proteinExistence type="predicted"/>
<accession>A0A392WAV8</accession>
<evidence type="ECO:0000313" key="2">
    <source>
        <dbReference type="Proteomes" id="UP000265520"/>
    </source>
</evidence>
<dbReference type="AlphaFoldDB" id="A0A392WAV8"/>
<dbReference type="EMBL" id="LXQA011410210">
    <property type="protein sequence ID" value="MCI96271.1"/>
    <property type="molecule type" value="Genomic_DNA"/>
</dbReference>
<organism evidence="1 2">
    <name type="scientific">Trifolium medium</name>
    <dbReference type="NCBI Taxonomy" id="97028"/>
    <lineage>
        <taxon>Eukaryota</taxon>
        <taxon>Viridiplantae</taxon>
        <taxon>Streptophyta</taxon>
        <taxon>Embryophyta</taxon>
        <taxon>Tracheophyta</taxon>
        <taxon>Spermatophyta</taxon>
        <taxon>Magnoliopsida</taxon>
        <taxon>eudicotyledons</taxon>
        <taxon>Gunneridae</taxon>
        <taxon>Pentapetalae</taxon>
        <taxon>rosids</taxon>
        <taxon>fabids</taxon>
        <taxon>Fabales</taxon>
        <taxon>Fabaceae</taxon>
        <taxon>Papilionoideae</taxon>
        <taxon>50 kb inversion clade</taxon>
        <taxon>NPAAA clade</taxon>
        <taxon>Hologalegina</taxon>
        <taxon>IRL clade</taxon>
        <taxon>Trifolieae</taxon>
        <taxon>Trifolium</taxon>
    </lineage>
</organism>
<dbReference type="Proteomes" id="UP000265520">
    <property type="component" value="Unassembled WGS sequence"/>
</dbReference>